<proteinExistence type="predicted"/>
<gene>
    <name evidence="3" type="ORF">ACFQQA_15245</name>
</gene>
<dbReference type="EMBL" id="JBHTBD010000007">
    <property type="protein sequence ID" value="MFC7296077.1"/>
    <property type="molecule type" value="Genomic_DNA"/>
</dbReference>
<feature type="region of interest" description="Disordered" evidence="1">
    <location>
        <begin position="91"/>
        <end position="143"/>
    </location>
</feature>
<dbReference type="Proteomes" id="UP001596506">
    <property type="component" value="Unassembled WGS sequence"/>
</dbReference>
<protein>
    <submittedName>
        <fullName evidence="3">Conserved phage C-terminal domain-containing protein</fullName>
    </submittedName>
</protein>
<dbReference type="Pfam" id="PF09524">
    <property type="entry name" value="Phg_2220_C"/>
    <property type="match status" value="1"/>
</dbReference>
<dbReference type="InterPro" id="IPR011741">
    <property type="entry name" value="Phg_2220_C"/>
</dbReference>
<feature type="compositionally biased region" description="Low complexity" evidence="1">
    <location>
        <begin position="100"/>
        <end position="111"/>
    </location>
</feature>
<dbReference type="Gene3D" id="1.10.10.10">
    <property type="entry name" value="Winged helix-like DNA-binding domain superfamily/Winged helix DNA-binding domain"/>
    <property type="match status" value="1"/>
</dbReference>
<evidence type="ECO:0000256" key="1">
    <source>
        <dbReference type="SAM" id="MobiDB-lite"/>
    </source>
</evidence>
<organism evidence="3 4">
    <name type="scientific">Marinobacter aromaticivorans</name>
    <dbReference type="NCBI Taxonomy" id="1494078"/>
    <lineage>
        <taxon>Bacteria</taxon>
        <taxon>Pseudomonadati</taxon>
        <taxon>Pseudomonadota</taxon>
        <taxon>Gammaproteobacteria</taxon>
        <taxon>Pseudomonadales</taxon>
        <taxon>Marinobacteraceae</taxon>
        <taxon>Marinobacter</taxon>
    </lineage>
</organism>
<keyword evidence="4" id="KW-1185">Reference proteome</keyword>
<reference evidence="4" key="1">
    <citation type="journal article" date="2019" name="Int. J. Syst. Evol. Microbiol.">
        <title>The Global Catalogue of Microorganisms (GCM) 10K type strain sequencing project: providing services to taxonomists for standard genome sequencing and annotation.</title>
        <authorList>
            <consortium name="The Broad Institute Genomics Platform"/>
            <consortium name="The Broad Institute Genome Sequencing Center for Infectious Disease"/>
            <person name="Wu L."/>
            <person name="Ma J."/>
        </authorList>
    </citation>
    <scope>NUCLEOTIDE SEQUENCE [LARGE SCALE GENOMIC DNA]</scope>
    <source>
        <strain evidence="4">CCUG 60559</strain>
    </source>
</reference>
<dbReference type="RefSeq" id="WP_100689426.1">
    <property type="nucleotide sequence ID" value="NZ_JBHTBD010000007.1"/>
</dbReference>
<name>A0ABW2IY88_9GAMM</name>
<dbReference type="InterPro" id="IPR036388">
    <property type="entry name" value="WH-like_DNA-bd_sf"/>
</dbReference>
<dbReference type="Pfam" id="PF13730">
    <property type="entry name" value="HTH_36"/>
    <property type="match status" value="1"/>
</dbReference>
<evidence type="ECO:0000259" key="2">
    <source>
        <dbReference type="Pfam" id="PF09524"/>
    </source>
</evidence>
<dbReference type="NCBIfam" id="TIGR02220">
    <property type="entry name" value="phg_TIGR02220"/>
    <property type="match status" value="1"/>
</dbReference>
<accession>A0ABW2IY88</accession>
<sequence length="264" mass="28720">MSLMLMAQAFGAQVGNAARKLVLLKLADNANDQGECWPSYQYIADQCEISRRSAMDHIEELCKSGLIQKRSRKGPKGNATNIYIVTLGGEDSAPDGENIAPPSENSAPPSETVAPPPSENSAPGISHSFESVSEPVSEPKDLVGKPDISAEVIEYLNRAAGRNFRPVQASIRLIRARAKEGATLSDFKAVIDRKCAEWARDPRFSQYLRPATLFNAEKFNNYLGQLNAPMPAKSANDRPRHSGFSEIDYSKGLKQGVPDGVANF</sequence>
<evidence type="ECO:0000313" key="4">
    <source>
        <dbReference type="Proteomes" id="UP001596506"/>
    </source>
</evidence>
<feature type="domain" description="Phage conserved hypothetical protein C-terminal" evidence="2">
    <location>
        <begin position="152"/>
        <end position="223"/>
    </location>
</feature>
<evidence type="ECO:0000313" key="3">
    <source>
        <dbReference type="EMBL" id="MFC7296077.1"/>
    </source>
</evidence>
<comment type="caution">
    <text evidence="3">The sequence shown here is derived from an EMBL/GenBank/DDBJ whole genome shotgun (WGS) entry which is preliminary data.</text>
</comment>